<dbReference type="EMBL" id="PQFF01000290">
    <property type="protein sequence ID" value="RHZ65287.1"/>
    <property type="molecule type" value="Genomic_DNA"/>
</dbReference>
<evidence type="ECO:0008006" key="3">
    <source>
        <dbReference type="Google" id="ProtNLM"/>
    </source>
</evidence>
<accession>A0A397HQV0</accession>
<gene>
    <name evidence="1" type="ORF">Glove_318g38</name>
</gene>
<comment type="caution">
    <text evidence="1">The sequence shown here is derived from an EMBL/GenBank/DDBJ whole genome shotgun (WGS) entry which is preliminary data.</text>
</comment>
<proteinExistence type="predicted"/>
<keyword evidence="2" id="KW-1185">Reference proteome</keyword>
<organism evidence="1 2">
    <name type="scientific">Diversispora epigaea</name>
    <dbReference type="NCBI Taxonomy" id="1348612"/>
    <lineage>
        <taxon>Eukaryota</taxon>
        <taxon>Fungi</taxon>
        <taxon>Fungi incertae sedis</taxon>
        <taxon>Mucoromycota</taxon>
        <taxon>Glomeromycotina</taxon>
        <taxon>Glomeromycetes</taxon>
        <taxon>Diversisporales</taxon>
        <taxon>Diversisporaceae</taxon>
        <taxon>Diversispora</taxon>
    </lineage>
</organism>
<protein>
    <recommendedName>
        <fullName evidence="3">TLDc domain-containing protein</fullName>
    </recommendedName>
</protein>
<dbReference type="AlphaFoldDB" id="A0A397HQV0"/>
<evidence type="ECO:0000313" key="2">
    <source>
        <dbReference type="Proteomes" id="UP000266861"/>
    </source>
</evidence>
<reference evidence="1 2" key="1">
    <citation type="submission" date="2018-08" db="EMBL/GenBank/DDBJ databases">
        <title>Genome and evolution of the arbuscular mycorrhizal fungus Diversispora epigaea (formerly Glomus versiforme) and its bacterial endosymbionts.</title>
        <authorList>
            <person name="Sun X."/>
            <person name="Fei Z."/>
            <person name="Harrison M."/>
        </authorList>
    </citation>
    <scope>NUCLEOTIDE SEQUENCE [LARGE SCALE GENOMIC DNA]</scope>
    <source>
        <strain evidence="1 2">IT104</strain>
    </source>
</reference>
<dbReference type="OrthoDB" id="2490034at2759"/>
<dbReference type="Proteomes" id="UP000266861">
    <property type="component" value="Unassembled WGS sequence"/>
</dbReference>
<evidence type="ECO:0000313" key="1">
    <source>
        <dbReference type="EMBL" id="RHZ65287.1"/>
    </source>
</evidence>
<name>A0A397HQV0_9GLOM</name>
<sequence length="131" mass="14985">MPTDILYFHLSTDEVLDSIKTYKKILEKQLWEDINHLKSSILPARSVLVIEIPSRTIVVAKVKGTDEIIGGYNPLTWDNSNTITGKWILQKVSRKVGPYFGDKFSFKSNLNFDGVSYCYGTYKIYEKSIKA</sequence>